<feature type="compositionally biased region" description="Basic and acidic residues" evidence="1">
    <location>
        <begin position="150"/>
        <end position="336"/>
    </location>
</feature>
<evidence type="ECO:0000256" key="1">
    <source>
        <dbReference type="SAM" id="MobiDB-lite"/>
    </source>
</evidence>
<accession>A0A813BI35</accession>
<name>A0A813BI35_9DINO</name>
<feature type="compositionally biased region" description="Polar residues" evidence="1">
    <location>
        <begin position="1"/>
        <end position="10"/>
    </location>
</feature>
<proteinExistence type="predicted"/>
<sequence length="1257" mass="143484">MKSGSYWSSANEDKKKKPALTDDDVNKIIGEWEQKQKAVPDDEVKSSSEGEASDQEDPAEKGSDEDSAKPASRADEAAASTGESDIEESENSDRESIESDEGSEALTGSSSEAKKLKTAAADFESDESDHETSDPDTSDLEENDHKRKQTKDEKRPKTTEKDTSKDEKRPKTTEKDTSKEEKRPKTTEKETSKEKRPKTTEKETSKEKRPQEDERDTSKEEKRPKATQKETSKDEKRPKTTEKDTSKEEKRPKTTEKDTSKDEKRPKTTEKDTSKEEKRPKTTEKETSKDEKRPKTTEKESSKDEKRPKTTEKETSKEKRPKTTEKETSKEKRPQEDERETDASDEEKDGDIDEGDVAKSKGKLGDAESKSLPNSSSHRKEYMRFKRWTKSKSRFPSKLLATVQTQEGRSKLFLDYLECEGDTEKTVLKFEARVEDKDSTTIKWGFRPEKWLQDRHGERKATKLMERKKALGLTIPDPELPADSGEVLYFVMLEMDFANIQEVARVTQLELKGGIDKDGLKEFVKARALKGGGILDPSMNLKLMDFGSGAPLNGSQLMLKAAGSSAVTPKKNTNKNPKNNQNAETEKKVEPKTPLQKAEARTNKAFKDAADCTPAVSLQLKEVAAAIQQLTNKGKNKNKYYVHVCKEAIDGHTQHPDCKKFAAQSSIDQAGMWVVANASAASLRTFKKICSGALTVAEGCRDAAALLLDGSTCPLAELMAIWGNSEHGERSFQRWCKEHCRIQPGRIELTLKTDEDVALREHAVLWPWDTLNYLYSSNKLATWLYDPPERASFHITEYWRNVQHLEFYEKLGISEKDWPHCIPLSWHVDGVKVYRSQKAWVYSFGCCTRKGPSIDTKLLFLLFREQEMCKPDTHDEVGTIIAYVMHVLMTGMYPDVQWDGAPWPEGSLEFKRAGQPFAGGWRACFAAFKADLEARALVHKMVRNWSCNSICEHCLASKLPELSYGDFSSGASYMQFMLTHAEFLELNPPHRQSSWVDVPGWTKDRNVEDMLHVVHQGIGPLLIASLLSDHYEELHDHKLKLRQLEELLQRDAWPHYKKWVRDRKLPSCSMQFSLVRIGRESWQRMPEMASCYKAAVIKAMLYWIASFLLERKQDNQAGFIVRADLSYTLAQFHYLQDCNGPWLNEQAAAEMAWYGHKFLLLYQFVAEQARRAGRVIYKLVPKFHVMLHMCLRLPLDRRNPRYDHLYMEEDFMKEIGRIASRTHARTMSSVTLLRYRALLESGGLGPHEQARNPHSYL</sequence>
<feature type="compositionally biased region" description="Basic and acidic residues" evidence="1">
    <location>
        <begin position="24"/>
        <end position="48"/>
    </location>
</feature>
<organism evidence="2 3">
    <name type="scientific">Symbiodinium necroappetens</name>
    <dbReference type="NCBI Taxonomy" id="1628268"/>
    <lineage>
        <taxon>Eukaryota</taxon>
        <taxon>Sar</taxon>
        <taxon>Alveolata</taxon>
        <taxon>Dinophyceae</taxon>
        <taxon>Suessiales</taxon>
        <taxon>Symbiodiniaceae</taxon>
        <taxon>Symbiodinium</taxon>
    </lineage>
</organism>
<feature type="compositionally biased region" description="Acidic residues" evidence="1">
    <location>
        <begin position="337"/>
        <end position="355"/>
    </location>
</feature>
<gene>
    <name evidence="2" type="primary">unc-89</name>
    <name evidence="2" type="ORF">SNEC2469_LOCUS30635</name>
</gene>
<dbReference type="OrthoDB" id="414482at2759"/>
<comment type="caution">
    <text evidence="2">The sequence shown here is derived from an EMBL/GenBank/DDBJ whole genome shotgun (WGS) entry which is preliminary data.</text>
</comment>
<feature type="region of interest" description="Disordered" evidence="1">
    <location>
        <begin position="1"/>
        <end position="382"/>
    </location>
</feature>
<feature type="compositionally biased region" description="Acidic residues" evidence="1">
    <location>
        <begin position="123"/>
        <end position="142"/>
    </location>
</feature>
<dbReference type="Proteomes" id="UP000601435">
    <property type="component" value="Unassembled WGS sequence"/>
</dbReference>
<dbReference type="AlphaFoldDB" id="A0A813BI35"/>
<protein>
    <submittedName>
        <fullName evidence="2">Unc-89 protein</fullName>
    </submittedName>
</protein>
<evidence type="ECO:0000313" key="2">
    <source>
        <dbReference type="EMBL" id="CAE7905599.1"/>
    </source>
</evidence>
<reference evidence="2" key="1">
    <citation type="submission" date="2021-02" db="EMBL/GenBank/DDBJ databases">
        <authorList>
            <person name="Dougan E. K."/>
            <person name="Rhodes N."/>
            <person name="Thang M."/>
            <person name="Chan C."/>
        </authorList>
    </citation>
    <scope>NUCLEOTIDE SEQUENCE</scope>
</reference>
<feature type="compositionally biased region" description="Low complexity" evidence="1">
    <location>
        <begin position="568"/>
        <end position="580"/>
    </location>
</feature>
<keyword evidence="3" id="KW-1185">Reference proteome</keyword>
<dbReference type="EMBL" id="CAJNJA010072008">
    <property type="protein sequence ID" value="CAE7905599.1"/>
    <property type="molecule type" value="Genomic_DNA"/>
</dbReference>
<evidence type="ECO:0000313" key="3">
    <source>
        <dbReference type="Proteomes" id="UP000601435"/>
    </source>
</evidence>
<feature type="compositionally biased region" description="Basic and acidic residues" evidence="1">
    <location>
        <begin position="356"/>
        <end position="369"/>
    </location>
</feature>
<feature type="region of interest" description="Disordered" evidence="1">
    <location>
        <begin position="561"/>
        <end position="596"/>
    </location>
</feature>
<feature type="compositionally biased region" description="Basic and acidic residues" evidence="1">
    <location>
        <begin position="58"/>
        <end position="76"/>
    </location>
</feature>